<evidence type="ECO:0000256" key="1">
    <source>
        <dbReference type="PROSITE-ProRule" id="PRU00339"/>
    </source>
</evidence>
<evidence type="ECO:0000313" key="3">
    <source>
        <dbReference type="Proteomes" id="UP000016540"/>
    </source>
</evidence>
<dbReference type="STRING" id="1318628.MARLIPOL_15667"/>
<dbReference type="InterPro" id="IPR019734">
    <property type="entry name" value="TPR_rpt"/>
</dbReference>
<name>R8AXP1_9GAMM</name>
<dbReference type="RefSeq" id="WP_012139320.1">
    <property type="nucleotide sequence ID" value="NZ_KE007327.1"/>
</dbReference>
<feature type="repeat" description="TPR" evidence="1">
    <location>
        <begin position="31"/>
        <end position="64"/>
    </location>
</feature>
<organism evidence="2 3">
    <name type="scientific">Marinobacter lipolyticus SM19</name>
    <dbReference type="NCBI Taxonomy" id="1318628"/>
    <lineage>
        <taxon>Bacteria</taxon>
        <taxon>Pseudomonadati</taxon>
        <taxon>Pseudomonadota</taxon>
        <taxon>Gammaproteobacteria</taxon>
        <taxon>Pseudomonadales</taxon>
        <taxon>Marinobacteraceae</taxon>
        <taxon>Marinobacter</taxon>
    </lineage>
</organism>
<dbReference type="SUPFAM" id="SSF56935">
    <property type="entry name" value="Porins"/>
    <property type="match status" value="1"/>
</dbReference>
<keyword evidence="3" id="KW-1185">Reference proteome</keyword>
<dbReference type="HOGENOM" id="CLU_625294_0_0_6"/>
<proteinExistence type="predicted"/>
<gene>
    <name evidence="2" type="ORF">MARLIPOL_15667</name>
</gene>
<accession>R8AXP1</accession>
<dbReference type="AlphaFoldDB" id="R8AXP1"/>
<dbReference type="EMBL" id="ASAD01000020">
    <property type="protein sequence ID" value="EON91101.1"/>
    <property type="molecule type" value="Genomic_DNA"/>
</dbReference>
<keyword evidence="1" id="KW-0802">TPR repeat</keyword>
<dbReference type="PATRIC" id="fig|1318628.3.peg.3134"/>
<protein>
    <submittedName>
        <fullName evidence="2">Tetratricopeptide TPR_4-containing protein</fullName>
    </submittedName>
</protein>
<evidence type="ECO:0000313" key="2">
    <source>
        <dbReference type="EMBL" id="EON91101.1"/>
    </source>
</evidence>
<dbReference type="Pfam" id="PF13432">
    <property type="entry name" value="TPR_16"/>
    <property type="match status" value="1"/>
</dbReference>
<reference evidence="2 3" key="1">
    <citation type="journal article" date="2013" name="Genome Announc.">
        <title>Draft Genome Sequence of the Moderately Halophilic Bacterium Marinobacter lipolyticus Strain SM19.</title>
        <authorList>
            <person name="Papke R.T."/>
            <person name="de la Haba R.R."/>
            <person name="Infante-Dominguez C."/>
            <person name="Perez D."/>
            <person name="Sanchez-Porro C."/>
            <person name="Lapierre P."/>
            <person name="Ventosa A."/>
        </authorList>
    </citation>
    <scope>NUCLEOTIDE SEQUENCE [LARGE SCALE GENOMIC DNA]</scope>
    <source>
        <strain evidence="2 3">SM19</strain>
    </source>
</reference>
<dbReference type="PROSITE" id="PS50005">
    <property type="entry name" value="TPR"/>
    <property type="match status" value="1"/>
</dbReference>
<dbReference type="Gene3D" id="1.25.40.10">
    <property type="entry name" value="Tetratricopeptide repeat domain"/>
    <property type="match status" value="1"/>
</dbReference>
<dbReference type="SUPFAM" id="SSF48452">
    <property type="entry name" value="TPR-like"/>
    <property type="match status" value="1"/>
</dbReference>
<comment type="caution">
    <text evidence="2">The sequence shown here is derived from an EMBL/GenBank/DDBJ whole genome shotgun (WGS) entry which is preliminary data.</text>
</comment>
<dbReference type="OrthoDB" id="6348659at2"/>
<dbReference type="eggNOG" id="COG0457">
    <property type="taxonomic scope" value="Bacteria"/>
</dbReference>
<dbReference type="InterPro" id="IPR011990">
    <property type="entry name" value="TPR-like_helical_dom_sf"/>
</dbReference>
<sequence>MAAGIEHFQNNELESARAAFESARAAGLNSDSLIYNLGVVYYRLGEFELAANAFSDLLNTGNNKLAEYNLGLVAKAAGDLDEAAFWFNRAASESAPEKIRALATLQLEERKQKASSELSPIPWMAYVSLAGGYDDNIASVPESGSSGREGGFAELLAAGSADVYQAKTSTVRLESAAYSRQYPSESDFDTDFLQIGASWLERMGPGRAGMTLGLSQSWFDSEALERTYRMDLSYQVDQCPVVGTGSRCRVSVSTGVVEGGDGFEAYDGQWYQARLKGRKDFTQWRVDAQYRWDMNARDDMEAGEQFVSLSPQRNLVELAVRYKVSQRWNVGVEGSYRYSRYADPHRLFDSRGVLEIDRRVDQRAQGTLLTEYVLSARWSVRGEWMFRDNQSNLARYDYRRQTALVGIEGVF</sequence>
<dbReference type="Proteomes" id="UP000016540">
    <property type="component" value="Unassembled WGS sequence"/>
</dbReference>